<gene>
    <name evidence="2" type="ORF">GCM10007391_03870</name>
</gene>
<dbReference type="RefSeq" id="WP_189403397.1">
    <property type="nucleotide sequence ID" value="NZ_BMXP01000001.1"/>
</dbReference>
<reference evidence="2" key="1">
    <citation type="journal article" date="2014" name="Int. J. Syst. Evol. Microbiol.">
        <title>Complete genome sequence of Corynebacterium casei LMG S-19264T (=DSM 44701T), isolated from a smear-ripened cheese.</title>
        <authorList>
            <consortium name="US DOE Joint Genome Institute (JGI-PGF)"/>
            <person name="Walter F."/>
            <person name="Albersmeier A."/>
            <person name="Kalinowski J."/>
            <person name="Ruckert C."/>
        </authorList>
    </citation>
    <scope>NUCLEOTIDE SEQUENCE</scope>
    <source>
        <strain evidence="2">KCTC 22164</strain>
    </source>
</reference>
<protein>
    <submittedName>
        <fullName evidence="2">Uncharacterized protein</fullName>
    </submittedName>
</protein>
<keyword evidence="1" id="KW-0812">Transmembrane</keyword>
<proteinExistence type="predicted"/>
<name>A0A918MUR9_9ALTE</name>
<sequence length="102" mass="10591">MTVLNDQSLSMLAMYALTAILLVALIMSAIAAVFAFKYAPESTAASLLTFFSGGTALKILTVFAVLITATYLALANQLTEAAIALLSSVAGYVLGSIRAEPK</sequence>
<evidence type="ECO:0000313" key="3">
    <source>
        <dbReference type="Proteomes" id="UP000631300"/>
    </source>
</evidence>
<accession>A0A918MUR9</accession>
<dbReference type="Proteomes" id="UP000631300">
    <property type="component" value="Unassembled WGS sequence"/>
</dbReference>
<comment type="caution">
    <text evidence="2">The sequence shown here is derived from an EMBL/GenBank/DDBJ whole genome shotgun (WGS) entry which is preliminary data.</text>
</comment>
<keyword evidence="3" id="KW-1185">Reference proteome</keyword>
<reference evidence="2" key="2">
    <citation type="submission" date="2020-09" db="EMBL/GenBank/DDBJ databases">
        <authorList>
            <person name="Sun Q."/>
            <person name="Kim S."/>
        </authorList>
    </citation>
    <scope>NUCLEOTIDE SEQUENCE</scope>
    <source>
        <strain evidence="2">KCTC 22164</strain>
    </source>
</reference>
<keyword evidence="1" id="KW-1133">Transmembrane helix</keyword>
<organism evidence="2 3">
    <name type="scientific">Alteromonas halophila</name>
    <dbReference type="NCBI Taxonomy" id="516698"/>
    <lineage>
        <taxon>Bacteria</taxon>
        <taxon>Pseudomonadati</taxon>
        <taxon>Pseudomonadota</taxon>
        <taxon>Gammaproteobacteria</taxon>
        <taxon>Alteromonadales</taxon>
        <taxon>Alteromonadaceae</taxon>
        <taxon>Alteromonas/Salinimonas group</taxon>
        <taxon>Alteromonas</taxon>
    </lineage>
</organism>
<evidence type="ECO:0000313" key="2">
    <source>
        <dbReference type="EMBL" id="GGW74930.1"/>
    </source>
</evidence>
<evidence type="ECO:0000256" key="1">
    <source>
        <dbReference type="SAM" id="Phobius"/>
    </source>
</evidence>
<dbReference type="AlphaFoldDB" id="A0A918MUR9"/>
<keyword evidence="1" id="KW-0472">Membrane</keyword>
<feature type="transmembrane region" description="Helical" evidence="1">
    <location>
        <begin position="48"/>
        <end position="72"/>
    </location>
</feature>
<dbReference type="EMBL" id="BMXP01000001">
    <property type="protein sequence ID" value="GGW74930.1"/>
    <property type="molecule type" value="Genomic_DNA"/>
</dbReference>
<feature type="transmembrane region" description="Helical" evidence="1">
    <location>
        <begin position="12"/>
        <end position="36"/>
    </location>
</feature>